<dbReference type="InterPro" id="IPR003439">
    <property type="entry name" value="ABC_transporter-like_ATP-bd"/>
</dbReference>
<dbReference type="RefSeq" id="WP_160762735.1">
    <property type="nucleotide sequence ID" value="NZ_WUPT01000001.1"/>
</dbReference>
<organism evidence="5 6">
    <name type="scientific">Kangsaoukella pontilimi</name>
    <dbReference type="NCBI Taxonomy" id="2691042"/>
    <lineage>
        <taxon>Bacteria</taxon>
        <taxon>Pseudomonadati</taxon>
        <taxon>Pseudomonadota</taxon>
        <taxon>Alphaproteobacteria</taxon>
        <taxon>Rhodobacterales</taxon>
        <taxon>Paracoccaceae</taxon>
        <taxon>Kangsaoukella</taxon>
    </lineage>
</organism>
<comment type="caution">
    <text evidence="5">The sequence shown here is derived from an EMBL/GenBank/DDBJ whole genome shotgun (WGS) entry which is preliminary data.</text>
</comment>
<dbReference type="Gene3D" id="3.40.50.300">
    <property type="entry name" value="P-loop containing nucleotide triphosphate hydrolases"/>
    <property type="match status" value="1"/>
</dbReference>
<proteinExistence type="predicted"/>
<keyword evidence="6" id="KW-1185">Reference proteome</keyword>
<dbReference type="GO" id="GO:0005524">
    <property type="term" value="F:ATP binding"/>
    <property type="evidence" value="ECO:0007669"/>
    <property type="project" value="UniProtKB-KW"/>
</dbReference>
<dbReference type="SMART" id="SM00382">
    <property type="entry name" value="AAA"/>
    <property type="match status" value="1"/>
</dbReference>
<evidence type="ECO:0000259" key="4">
    <source>
        <dbReference type="PROSITE" id="PS50893"/>
    </source>
</evidence>
<dbReference type="SUPFAM" id="SSF52540">
    <property type="entry name" value="P-loop containing nucleoside triphosphate hydrolases"/>
    <property type="match status" value="1"/>
</dbReference>
<name>A0A7C9MYJ4_9RHOB</name>
<keyword evidence="1" id="KW-0813">Transport</keyword>
<feature type="domain" description="ABC transporter" evidence="4">
    <location>
        <begin position="21"/>
        <end position="244"/>
    </location>
</feature>
<dbReference type="PROSITE" id="PS50893">
    <property type="entry name" value="ABC_TRANSPORTER_2"/>
    <property type="match status" value="1"/>
</dbReference>
<dbReference type="EMBL" id="WUPT01000001">
    <property type="protein sequence ID" value="MXQ06818.1"/>
    <property type="molecule type" value="Genomic_DNA"/>
</dbReference>
<dbReference type="AlphaFoldDB" id="A0A7C9MYJ4"/>
<reference evidence="5 6" key="2">
    <citation type="submission" date="2020-03" db="EMBL/GenBank/DDBJ databases">
        <title>Kangsaoukella pontilimi gen. nov., sp. nov., a new member of the family Rhodobacteraceae isolated from a tidal mudflat.</title>
        <authorList>
            <person name="Kim I.S."/>
        </authorList>
    </citation>
    <scope>NUCLEOTIDE SEQUENCE [LARGE SCALE GENOMIC DNA]</scope>
    <source>
        <strain evidence="5 6">GH1-50</strain>
    </source>
</reference>
<dbReference type="Proteomes" id="UP000480350">
    <property type="component" value="Unassembled WGS sequence"/>
</dbReference>
<evidence type="ECO:0000256" key="3">
    <source>
        <dbReference type="ARBA" id="ARBA00022840"/>
    </source>
</evidence>
<keyword evidence="3 5" id="KW-0067">ATP-binding</keyword>
<dbReference type="InterPro" id="IPR027417">
    <property type="entry name" value="P-loop_NTPase"/>
</dbReference>
<evidence type="ECO:0000256" key="1">
    <source>
        <dbReference type="ARBA" id="ARBA00022448"/>
    </source>
</evidence>
<dbReference type="PANTHER" id="PTHR43423">
    <property type="entry name" value="ABC TRANSPORTER I FAMILY MEMBER 17"/>
    <property type="match status" value="1"/>
</dbReference>
<evidence type="ECO:0000313" key="5">
    <source>
        <dbReference type="EMBL" id="MXQ06818.1"/>
    </source>
</evidence>
<dbReference type="InterPro" id="IPR003593">
    <property type="entry name" value="AAA+_ATPase"/>
</dbReference>
<gene>
    <name evidence="5" type="ORF">GQ651_03060</name>
</gene>
<dbReference type="PROSITE" id="PS00211">
    <property type="entry name" value="ABC_TRANSPORTER_1"/>
    <property type="match status" value="1"/>
</dbReference>
<dbReference type="InterPro" id="IPR017871">
    <property type="entry name" value="ABC_transporter-like_CS"/>
</dbReference>
<evidence type="ECO:0000313" key="6">
    <source>
        <dbReference type="Proteomes" id="UP000480350"/>
    </source>
</evidence>
<dbReference type="GO" id="GO:0016887">
    <property type="term" value="F:ATP hydrolysis activity"/>
    <property type="evidence" value="ECO:0007669"/>
    <property type="project" value="InterPro"/>
</dbReference>
<dbReference type="PANTHER" id="PTHR43423:SF1">
    <property type="entry name" value="ABC TRANSPORTER I FAMILY MEMBER 17"/>
    <property type="match status" value="1"/>
</dbReference>
<protein>
    <submittedName>
        <fullName evidence="5">ATP-binding cassette domain-containing protein</fullName>
    </submittedName>
</protein>
<accession>A0A7C9MYJ4</accession>
<sequence>MREAVIGRSLEGEAVSAGAGLSFRDVGYSIAGRRLIDGMTVDVPDRGVTVVMGPNGAGKSLFLRLAHGLIHADEGAIRWGDAPVGRSVARDQALVFQTPVLLRRSVAANVDFVLKSRGRASVEMRETLLRRVGLTGFARVAARRLSGGEQQRLQMARALATEPRVLLLDEPTASLDPASTAAIELIVRDVALRGVKVIFVTHDVGQARRLADDVVFLANGRAVEQGAAERFFDAPRSPEADAYLQGKLIL</sequence>
<keyword evidence="2" id="KW-0547">Nucleotide-binding</keyword>
<reference evidence="5 6" key="1">
    <citation type="submission" date="2019-12" db="EMBL/GenBank/DDBJ databases">
        <authorList>
            <person name="Lee S.D."/>
        </authorList>
    </citation>
    <scope>NUCLEOTIDE SEQUENCE [LARGE SCALE GENOMIC DNA]</scope>
    <source>
        <strain evidence="5 6">GH1-50</strain>
    </source>
</reference>
<dbReference type="Pfam" id="PF00005">
    <property type="entry name" value="ABC_tran"/>
    <property type="match status" value="1"/>
</dbReference>
<evidence type="ECO:0000256" key="2">
    <source>
        <dbReference type="ARBA" id="ARBA00022741"/>
    </source>
</evidence>